<gene>
    <name evidence="1" type="ORF">DESPIG_02458</name>
</gene>
<dbReference type="EMBL" id="ABXU01000074">
    <property type="protein sequence ID" value="EEB32607.1"/>
    <property type="molecule type" value="Genomic_DNA"/>
</dbReference>
<name>B6WWJ0_9BACT</name>
<reference evidence="1 2" key="1">
    <citation type="submission" date="2008-10" db="EMBL/GenBank/DDBJ databases">
        <title>Draft genome sequence of Desulvovibrio piger (ATCC 29098).</title>
        <authorList>
            <person name="Sudarsanam P."/>
            <person name="Ley R."/>
            <person name="Guruge J."/>
            <person name="Turnbaugh P.J."/>
            <person name="Mahowald M."/>
            <person name="Liep D."/>
            <person name="Gordon J."/>
        </authorList>
    </citation>
    <scope>NUCLEOTIDE SEQUENCE [LARGE SCALE GENOMIC DNA]</scope>
    <source>
        <strain evidence="1 2">ATCC 29098</strain>
    </source>
</reference>
<reference evidence="1 2" key="2">
    <citation type="submission" date="2008-10" db="EMBL/GenBank/DDBJ databases">
        <authorList>
            <person name="Fulton L."/>
            <person name="Clifton S."/>
            <person name="Fulton B."/>
            <person name="Xu J."/>
            <person name="Minx P."/>
            <person name="Pepin K.H."/>
            <person name="Johnson M."/>
            <person name="Bhonagiri V."/>
            <person name="Nash W.E."/>
            <person name="Mardis E.R."/>
            <person name="Wilson R.K."/>
        </authorList>
    </citation>
    <scope>NUCLEOTIDE SEQUENCE [LARGE SCALE GENOMIC DNA]</scope>
    <source>
        <strain evidence="1 2">ATCC 29098</strain>
    </source>
</reference>
<dbReference type="Proteomes" id="UP000003676">
    <property type="component" value="Unassembled WGS sequence"/>
</dbReference>
<protein>
    <submittedName>
        <fullName evidence="1">Uncharacterized protein</fullName>
    </submittedName>
</protein>
<organism evidence="1 2">
    <name type="scientific">Desulfovibrio piger ATCC 29098</name>
    <dbReference type="NCBI Taxonomy" id="411464"/>
    <lineage>
        <taxon>Bacteria</taxon>
        <taxon>Pseudomonadati</taxon>
        <taxon>Thermodesulfobacteriota</taxon>
        <taxon>Desulfovibrionia</taxon>
        <taxon>Desulfovibrionales</taxon>
        <taxon>Desulfovibrionaceae</taxon>
        <taxon>Desulfovibrio</taxon>
    </lineage>
</organism>
<comment type="caution">
    <text evidence="1">The sequence shown here is derived from an EMBL/GenBank/DDBJ whole genome shotgun (WGS) entry which is preliminary data.</text>
</comment>
<evidence type="ECO:0000313" key="2">
    <source>
        <dbReference type="Proteomes" id="UP000003676"/>
    </source>
</evidence>
<sequence>MTKIFFPGPKKFFFRRLFLCRARPCGDLPPVGPPAVPPADLSRKHPDFIG</sequence>
<evidence type="ECO:0000313" key="1">
    <source>
        <dbReference type="EMBL" id="EEB32607.1"/>
    </source>
</evidence>
<dbReference type="HOGENOM" id="CLU_3117184_0_0_7"/>
<accession>B6WWJ0</accession>
<proteinExistence type="predicted"/>
<dbReference type="AlphaFoldDB" id="B6WWJ0"/>